<evidence type="ECO:0000313" key="1">
    <source>
        <dbReference type="EMBL" id="VTZ60541.1"/>
    </source>
</evidence>
<dbReference type="AlphaFoldDB" id="A0A508WXZ3"/>
<dbReference type="EMBL" id="CABFNB010000079">
    <property type="protein sequence ID" value="VTZ60541.1"/>
    <property type="molecule type" value="Genomic_DNA"/>
</dbReference>
<protein>
    <submittedName>
        <fullName evidence="1">Uncharacterized protein</fullName>
    </submittedName>
</protein>
<dbReference type="Proteomes" id="UP000507954">
    <property type="component" value="Unassembled WGS sequence"/>
</dbReference>
<accession>A0A508WXZ3</accession>
<reference evidence="1 2" key="1">
    <citation type="submission" date="2019-06" db="EMBL/GenBank/DDBJ databases">
        <authorList>
            <person name="Le Quere A."/>
            <person name="Colella S."/>
        </authorList>
    </citation>
    <scope>NUCLEOTIDE SEQUENCE [LARGE SCALE GENOMIC DNA]</scope>
    <source>
        <strain evidence="1">EmedicaeMD41</strain>
    </source>
</reference>
<evidence type="ECO:0000313" key="2">
    <source>
        <dbReference type="Proteomes" id="UP000507954"/>
    </source>
</evidence>
<proteinExistence type="predicted"/>
<name>A0A508WXZ3_9HYPH</name>
<organism evidence="1 2">
    <name type="scientific">Sinorhizobium medicae</name>
    <dbReference type="NCBI Taxonomy" id="110321"/>
    <lineage>
        <taxon>Bacteria</taxon>
        <taxon>Pseudomonadati</taxon>
        <taxon>Pseudomonadota</taxon>
        <taxon>Alphaproteobacteria</taxon>
        <taxon>Hyphomicrobiales</taxon>
        <taxon>Rhizobiaceae</taxon>
        <taxon>Sinorhizobium/Ensifer group</taxon>
        <taxon>Sinorhizobium</taxon>
    </lineage>
</organism>
<sequence length="106" mass="11378">MPKSKNPAVTPEMAREAVLEAARMGLRGRAARPGRNPLYRAPTEAGAAWTHVYGTCRALSEWGGEGENLALARRGVAERADDQSANIAAVRKCVAMLGRFLEALDT</sequence>
<gene>
    <name evidence="1" type="ORF">EMEDMD4_170034</name>
</gene>